<dbReference type="Pfam" id="PF00083">
    <property type="entry name" value="Sugar_tr"/>
    <property type="match status" value="1"/>
</dbReference>
<dbReference type="SUPFAM" id="SSF103473">
    <property type="entry name" value="MFS general substrate transporter"/>
    <property type="match status" value="1"/>
</dbReference>
<dbReference type="OrthoDB" id="2544694at2759"/>
<dbReference type="EMBL" id="MTYJ01000374">
    <property type="protein sequence ID" value="OWA54140.1"/>
    <property type="molecule type" value="Genomic_DNA"/>
</dbReference>
<feature type="transmembrane region" description="Helical" evidence="5">
    <location>
        <begin position="406"/>
        <end position="427"/>
    </location>
</feature>
<name>A0A9X6RNK8_HYPEX</name>
<feature type="transmembrane region" description="Helical" evidence="5">
    <location>
        <begin position="434"/>
        <end position="453"/>
    </location>
</feature>
<evidence type="ECO:0000256" key="3">
    <source>
        <dbReference type="ARBA" id="ARBA00022989"/>
    </source>
</evidence>
<keyword evidence="2 5" id="KW-0812">Transmembrane</keyword>
<evidence type="ECO:0000313" key="7">
    <source>
        <dbReference type="EMBL" id="OWA54140.1"/>
    </source>
</evidence>
<dbReference type="InterPro" id="IPR005828">
    <property type="entry name" value="MFS_sugar_transport-like"/>
</dbReference>
<sequence>MTDDLGSRFEELLVDLKGNGRYQWITFFLVLLPTFFACSFISSGWLFVIATPDDFFCHIPLNQSNGTSVAFTSEEKKRLLPPGNDGELHSKCELYSVDYSALLQNFGSIREMEAYFNATNASSTPRTACSSWEFDKTVYQDTITTDWDLVCTARDFLPTLAYIIGSIGVMIGTPLGGYAADRFGRKPTYFAFLALQVVFGAATVAAPRAHYGYYVFLTLYTIHSVSVNPIYLVPSTLGLEIITPDCRATFLVLLTLAYTAGAVAFTGIAYALRSWRPMVLATILPFTLYGMFWFVLPESPRWLLLKGRSKEFNVYLRKMAKINRVEWSESLEGKASQLCIDARGVSHISLSNLNESSDVATYSYLDLFRGPRIRRHTILMLIMSIVVQVCYYGLGYYAPTLGPNPYLSFFLSSLVEIPGALLIQLVCDRIGRRLTILLCFIAGGTACLSTLAVPPSSASFGSVLGLFLVAKLFITAAYAVQELLVNELLPTVVRGKGVALTNFVSSLFANIGPIIVYSGRADSESLTLVIFGGLMIFASICALFIPETLDRPLPETLAECETMDLHGSWKDTFAFCRPTVKSNHDQPTMSTSF</sequence>
<dbReference type="AlphaFoldDB" id="A0A9X6RNK8"/>
<evidence type="ECO:0000256" key="2">
    <source>
        <dbReference type="ARBA" id="ARBA00022692"/>
    </source>
</evidence>
<dbReference type="InterPro" id="IPR036259">
    <property type="entry name" value="MFS_trans_sf"/>
</dbReference>
<evidence type="ECO:0000256" key="4">
    <source>
        <dbReference type="ARBA" id="ARBA00023136"/>
    </source>
</evidence>
<feature type="transmembrane region" description="Helical" evidence="5">
    <location>
        <begin position="187"/>
        <end position="205"/>
    </location>
</feature>
<feature type="transmembrane region" description="Helical" evidence="5">
    <location>
        <begin position="500"/>
        <end position="519"/>
    </location>
</feature>
<comment type="subcellular location">
    <subcellularLocation>
        <location evidence="1">Membrane</location>
        <topology evidence="1">Multi-pass membrane protein</topology>
    </subcellularLocation>
</comment>
<accession>A0A9X6RNK8</accession>
<keyword evidence="8" id="KW-1185">Reference proteome</keyword>
<keyword evidence="3 5" id="KW-1133">Transmembrane helix</keyword>
<dbReference type="PROSITE" id="PS00216">
    <property type="entry name" value="SUGAR_TRANSPORT_1"/>
    <property type="match status" value="1"/>
</dbReference>
<evidence type="ECO:0000313" key="8">
    <source>
        <dbReference type="Proteomes" id="UP000192578"/>
    </source>
</evidence>
<comment type="caution">
    <text evidence="7">The sequence shown here is derived from an EMBL/GenBank/DDBJ whole genome shotgun (WGS) entry which is preliminary data.</text>
</comment>
<feature type="transmembrane region" description="Helical" evidence="5">
    <location>
        <begin position="525"/>
        <end position="545"/>
    </location>
</feature>
<organism evidence="7 8">
    <name type="scientific">Hypsibius exemplaris</name>
    <name type="common">Freshwater tardigrade</name>
    <dbReference type="NCBI Taxonomy" id="2072580"/>
    <lineage>
        <taxon>Eukaryota</taxon>
        <taxon>Metazoa</taxon>
        <taxon>Ecdysozoa</taxon>
        <taxon>Tardigrada</taxon>
        <taxon>Eutardigrada</taxon>
        <taxon>Parachela</taxon>
        <taxon>Hypsibioidea</taxon>
        <taxon>Hypsibiidae</taxon>
        <taxon>Hypsibius</taxon>
    </lineage>
</organism>
<feature type="transmembrane region" description="Helical" evidence="5">
    <location>
        <begin position="211"/>
        <end position="231"/>
    </location>
</feature>
<gene>
    <name evidence="7" type="ORF">BV898_18556</name>
</gene>
<dbReference type="InterPro" id="IPR020846">
    <property type="entry name" value="MFS_dom"/>
</dbReference>
<protein>
    <submittedName>
        <fullName evidence="7">Carcinine</fullName>
    </submittedName>
</protein>
<keyword evidence="4 5" id="KW-0472">Membrane</keyword>
<feature type="transmembrane region" description="Helical" evidence="5">
    <location>
        <begin position="377"/>
        <end position="394"/>
    </location>
</feature>
<feature type="transmembrane region" description="Helical" evidence="5">
    <location>
        <begin position="459"/>
        <end position="480"/>
    </location>
</feature>
<dbReference type="InterPro" id="IPR005829">
    <property type="entry name" value="Sugar_transporter_CS"/>
</dbReference>
<feature type="transmembrane region" description="Helical" evidence="5">
    <location>
        <begin position="278"/>
        <end position="296"/>
    </location>
</feature>
<dbReference type="Gene3D" id="1.20.1250.20">
    <property type="entry name" value="MFS general substrate transporter like domains"/>
    <property type="match status" value="1"/>
</dbReference>
<dbReference type="GO" id="GO:0022857">
    <property type="term" value="F:transmembrane transporter activity"/>
    <property type="evidence" value="ECO:0007669"/>
    <property type="project" value="InterPro"/>
</dbReference>
<dbReference type="PROSITE" id="PS50850">
    <property type="entry name" value="MFS"/>
    <property type="match status" value="1"/>
</dbReference>
<evidence type="ECO:0000256" key="1">
    <source>
        <dbReference type="ARBA" id="ARBA00004141"/>
    </source>
</evidence>
<feature type="transmembrane region" description="Helical" evidence="5">
    <location>
        <begin position="251"/>
        <end position="272"/>
    </location>
</feature>
<reference evidence="8" key="1">
    <citation type="submission" date="2017-01" db="EMBL/GenBank/DDBJ databases">
        <title>Comparative genomics of anhydrobiosis in the tardigrade Hypsibius dujardini.</title>
        <authorList>
            <person name="Yoshida Y."/>
            <person name="Koutsovoulos G."/>
            <person name="Laetsch D."/>
            <person name="Stevens L."/>
            <person name="Kumar S."/>
            <person name="Horikawa D."/>
            <person name="Ishino K."/>
            <person name="Komine S."/>
            <person name="Tomita M."/>
            <person name="Blaxter M."/>
            <person name="Arakawa K."/>
        </authorList>
    </citation>
    <scope>NUCLEOTIDE SEQUENCE [LARGE SCALE GENOMIC DNA]</scope>
    <source>
        <strain evidence="8">Z151</strain>
    </source>
</reference>
<feature type="transmembrane region" description="Helical" evidence="5">
    <location>
        <begin position="160"/>
        <end position="180"/>
    </location>
</feature>
<feature type="transmembrane region" description="Helical" evidence="5">
    <location>
        <begin position="24"/>
        <end position="48"/>
    </location>
</feature>
<dbReference type="Proteomes" id="UP000192578">
    <property type="component" value="Unassembled WGS sequence"/>
</dbReference>
<evidence type="ECO:0000256" key="5">
    <source>
        <dbReference type="SAM" id="Phobius"/>
    </source>
</evidence>
<dbReference type="GO" id="GO:0016020">
    <property type="term" value="C:membrane"/>
    <property type="evidence" value="ECO:0007669"/>
    <property type="project" value="UniProtKB-SubCell"/>
</dbReference>
<evidence type="ECO:0000259" key="6">
    <source>
        <dbReference type="PROSITE" id="PS50850"/>
    </source>
</evidence>
<proteinExistence type="predicted"/>
<feature type="domain" description="Major facilitator superfamily (MFS) profile" evidence="6">
    <location>
        <begin position="93"/>
        <end position="550"/>
    </location>
</feature>
<dbReference type="PANTHER" id="PTHR24064">
    <property type="entry name" value="SOLUTE CARRIER FAMILY 22 MEMBER"/>
    <property type="match status" value="1"/>
</dbReference>